<keyword evidence="4 12" id="KW-1003">Cell membrane</keyword>
<feature type="transmembrane region" description="Helical" evidence="12">
    <location>
        <begin position="293"/>
        <end position="312"/>
    </location>
</feature>
<organism evidence="14">
    <name type="scientific">Vibrio cholerae (strain MO10)</name>
    <dbReference type="NCBI Taxonomy" id="345072"/>
    <lineage>
        <taxon>Bacteria</taxon>
        <taxon>Pseudomonadati</taxon>
        <taxon>Pseudomonadota</taxon>
        <taxon>Gammaproteobacteria</taxon>
        <taxon>Vibrionales</taxon>
        <taxon>Vibrionaceae</taxon>
        <taxon>Vibrio</taxon>
    </lineage>
</organism>
<evidence type="ECO:0000256" key="7">
    <source>
        <dbReference type="ARBA" id="ARBA00022692"/>
    </source>
</evidence>
<dbReference type="Proteomes" id="UP000004687">
    <property type="component" value="Unassembled WGS sequence"/>
</dbReference>
<dbReference type="InterPro" id="IPR006036">
    <property type="entry name" value="K_uptake_TrkA"/>
</dbReference>
<name>A0A0X1L3X8_VIBCO</name>
<comment type="subunit">
    <text evidence="12">Interacts with the regulatory subunit KefG.</text>
</comment>
<dbReference type="NCBIfam" id="TIGR00932">
    <property type="entry name" value="2a37"/>
    <property type="match status" value="1"/>
</dbReference>
<keyword evidence="6 12" id="KW-0633">Potassium transport</keyword>
<evidence type="ECO:0000256" key="4">
    <source>
        <dbReference type="ARBA" id="ARBA00022475"/>
    </source>
</evidence>
<keyword evidence="11 12" id="KW-0472">Membrane</keyword>
<dbReference type="InterPro" id="IPR020884">
    <property type="entry name" value="K_H_efflux_KefB"/>
</dbReference>
<dbReference type="AlphaFoldDB" id="A0A0X1L3X8"/>
<feature type="transmembrane region" description="Helical" evidence="12">
    <location>
        <begin position="408"/>
        <end position="429"/>
    </location>
</feature>
<dbReference type="InterPro" id="IPR003148">
    <property type="entry name" value="RCK_N"/>
</dbReference>
<reference evidence="14" key="2">
    <citation type="submission" date="2008-07" db="EMBL/GenBank/DDBJ databases">
        <authorList>
            <consortium name="Broad Institute Genome Sequencing Platform"/>
            <person name="Colwell R."/>
            <person name="Grim C.J."/>
            <person name="Young S."/>
            <person name="Jaffe D."/>
            <person name="Gnerre S."/>
            <person name="Berlin A."/>
            <person name="Heiman D."/>
            <person name="Hepburn T."/>
            <person name="Shea T."/>
            <person name="Sykes S."/>
            <person name="Alvarado L."/>
            <person name="Kodira C."/>
            <person name="Heidelberg J."/>
            <person name="Lander E."/>
            <person name="Galagan J."/>
            <person name="Nusbaum C."/>
            <person name="Birren B."/>
        </authorList>
    </citation>
    <scope>NUCLEOTIDE SEQUENCE [LARGE SCALE GENOMIC DNA]</scope>
    <source>
        <strain evidence="14">MO10</strain>
    </source>
</reference>
<dbReference type="GO" id="GO:1902600">
    <property type="term" value="P:proton transmembrane transport"/>
    <property type="evidence" value="ECO:0007669"/>
    <property type="project" value="InterPro"/>
</dbReference>
<feature type="transmembrane region" description="Helical" evidence="12">
    <location>
        <begin position="324"/>
        <end position="344"/>
    </location>
</feature>
<keyword evidence="10 12" id="KW-0406">Ion transport</keyword>
<evidence type="ECO:0000256" key="3">
    <source>
        <dbReference type="ARBA" id="ARBA00022449"/>
    </source>
</evidence>
<feature type="transmembrane region" description="Helical" evidence="12">
    <location>
        <begin position="383"/>
        <end position="402"/>
    </location>
</feature>
<comment type="subcellular location">
    <subcellularLocation>
        <location evidence="1 12">Cell inner membrane</location>
        <topology evidence="1 12">Multi-pass membrane protein</topology>
    </subcellularLocation>
</comment>
<dbReference type="PROSITE" id="PS51201">
    <property type="entry name" value="RCK_N"/>
    <property type="match status" value="1"/>
</dbReference>
<evidence type="ECO:0000256" key="10">
    <source>
        <dbReference type="ARBA" id="ARBA00023065"/>
    </source>
</evidence>
<feature type="transmembrane region" description="Helical" evidence="12">
    <location>
        <begin position="239"/>
        <end position="257"/>
    </location>
</feature>
<feature type="transmembrane region" description="Helical" evidence="12">
    <location>
        <begin position="173"/>
        <end position="193"/>
    </location>
</feature>
<dbReference type="FunFam" id="3.40.50.720:FF:000036">
    <property type="entry name" value="Glutathione-regulated potassium-efflux system protein KefB"/>
    <property type="match status" value="1"/>
</dbReference>
<reference evidence="14" key="1">
    <citation type="submission" date="2005-09" db="EMBL/GenBank/DDBJ databases">
        <title>Annotation of Vibrio cholerae MO10.</title>
        <authorList>
            <person name="Colwell R."/>
            <person name="Grim C.J."/>
            <person name="Young S."/>
            <person name="Jaffe D."/>
            <person name="Gnerre S."/>
            <person name="Berlin A."/>
            <person name="Heiman D."/>
            <person name="Hepburn T."/>
            <person name="Shea T."/>
            <person name="Sykes S."/>
            <person name="Yandava C."/>
            <person name="Alvarado L."/>
            <person name="Kodira C."/>
            <person name="Borodovsky M."/>
            <person name="Heidelberg J."/>
            <person name="Lander E."/>
            <person name="Galagan J."/>
            <person name="Nusbaum C."/>
            <person name="Birren B."/>
        </authorList>
    </citation>
    <scope>NUCLEOTIDE SEQUENCE [LARGE SCALE GENOMIC DNA]</scope>
    <source>
        <strain evidence="14">MO10</strain>
    </source>
</reference>
<dbReference type="HOGENOM" id="CLU_005126_9_3_6"/>
<feature type="domain" description="RCK N-terminal" evidence="13">
    <location>
        <begin position="455"/>
        <end position="571"/>
    </location>
</feature>
<evidence type="ECO:0000256" key="5">
    <source>
        <dbReference type="ARBA" id="ARBA00022519"/>
    </source>
</evidence>
<dbReference type="Pfam" id="PF02254">
    <property type="entry name" value="TrkA_N"/>
    <property type="match status" value="1"/>
</dbReference>
<feature type="transmembrane region" description="Helical" evidence="12">
    <location>
        <begin position="145"/>
        <end position="167"/>
    </location>
</feature>
<feature type="transmembrane region" description="Helical" evidence="12">
    <location>
        <begin position="90"/>
        <end position="108"/>
    </location>
</feature>
<dbReference type="HAMAP" id="MF_01412">
    <property type="entry name" value="K_H_efflux_KefB"/>
    <property type="match status" value="1"/>
</dbReference>
<dbReference type="PRINTS" id="PR00335">
    <property type="entry name" value="KUPTAKETRKA"/>
</dbReference>
<comment type="similarity">
    <text evidence="12">Belongs to the monovalent cation:proton antiporter 2 (CPA2) transporter (TC 2.A.37) family. KefB subfamily.</text>
</comment>
<accession>A0A0X1L3X8</accession>
<dbReference type="InterPro" id="IPR038770">
    <property type="entry name" value="Na+/solute_symporter_sf"/>
</dbReference>
<keyword evidence="5 12" id="KW-0997">Cell inner membrane</keyword>
<keyword evidence="2 12" id="KW-0813">Transport</keyword>
<protein>
    <recommendedName>
        <fullName evidence="12">Glutathione-regulated potassium-efflux system protein KefB</fullName>
    </recommendedName>
    <alternativeName>
        <fullName evidence="12">K(+)/H(+) antiporter</fullName>
    </alternativeName>
</protein>
<dbReference type="GO" id="GO:0015503">
    <property type="term" value="F:glutathione-regulated potassium exporter activity"/>
    <property type="evidence" value="ECO:0007669"/>
    <property type="project" value="UniProtKB-UniRule"/>
</dbReference>
<feature type="transmembrane region" description="Helical" evidence="12">
    <location>
        <begin position="205"/>
        <end position="227"/>
    </location>
</feature>
<evidence type="ECO:0000259" key="13">
    <source>
        <dbReference type="PROSITE" id="PS51201"/>
    </source>
</evidence>
<evidence type="ECO:0000256" key="11">
    <source>
        <dbReference type="ARBA" id="ARBA00023136"/>
    </source>
</evidence>
<dbReference type="FunFam" id="1.20.1530.20:FF:000001">
    <property type="entry name" value="Glutathione-regulated potassium-efflux system protein KefB"/>
    <property type="match status" value="1"/>
</dbReference>
<keyword evidence="7 12" id="KW-0812">Transmembrane</keyword>
<proteinExistence type="inferred from homology"/>
<evidence type="ECO:0000256" key="6">
    <source>
        <dbReference type="ARBA" id="ARBA00022538"/>
    </source>
</evidence>
<evidence type="ECO:0000313" key="14">
    <source>
        <dbReference type="EMBL" id="EET25265.1"/>
    </source>
</evidence>
<dbReference type="InterPro" id="IPR036291">
    <property type="entry name" value="NAD(P)-bd_dom_sf"/>
</dbReference>
<feature type="transmembrane region" description="Helical" evidence="12">
    <location>
        <begin position="350"/>
        <end position="371"/>
    </location>
</feature>
<dbReference type="GO" id="GO:0005886">
    <property type="term" value="C:plasma membrane"/>
    <property type="evidence" value="ECO:0007669"/>
    <property type="project" value="UniProtKB-SubCell"/>
</dbReference>
<evidence type="ECO:0000256" key="8">
    <source>
        <dbReference type="ARBA" id="ARBA00022958"/>
    </source>
</evidence>
<evidence type="ECO:0000256" key="1">
    <source>
        <dbReference type="ARBA" id="ARBA00004429"/>
    </source>
</evidence>
<feature type="transmembrane region" description="Helical" evidence="12">
    <location>
        <begin position="114"/>
        <end position="133"/>
    </location>
</feature>
<dbReference type="SUPFAM" id="SSF51735">
    <property type="entry name" value="NAD(P)-binding Rossmann-fold domains"/>
    <property type="match status" value="1"/>
</dbReference>
<dbReference type="Gene3D" id="1.20.1530.20">
    <property type="match status" value="1"/>
</dbReference>
<evidence type="ECO:0000256" key="12">
    <source>
        <dbReference type="HAMAP-Rule" id="MF_01412"/>
    </source>
</evidence>
<dbReference type="NCBIfam" id="NF002973">
    <property type="entry name" value="PRK03659.1"/>
    <property type="match status" value="1"/>
</dbReference>
<dbReference type="InterPro" id="IPR006153">
    <property type="entry name" value="Cation/H_exchanger_TM"/>
</dbReference>
<gene>
    <name evidence="12" type="primary">kefB</name>
    <name evidence="14" type="ORF">VchoM_03292</name>
</gene>
<keyword evidence="9 12" id="KW-1133">Transmembrane helix</keyword>
<keyword evidence="3 12" id="KW-0050">Antiport</keyword>
<evidence type="ECO:0000256" key="2">
    <source>
        <dbReference type="ARBA" id="ARBA00022448"/>
    </source>
</evidence>
<dbReference type="PANTHER" id="PTHR46157:SF4">
    <property type="entry name" value="K(+) EFFLUX ANTIPORTER 3, CHLOROPLASTIC"/>
    <property type="match status" value="1"/>
</dbReference>
<dbReference type="PANTHER" id="PTHR46157">
    <property type="entry name" value="K(+) EFFLUX ANTIPORTER 3, CHLOROPLASTIC"/>
    <property type="match status" value="1"/>
</dbReference>
<feature type="transmembrane region" description="Helical" evidence="12">
    <location>
        <begin position="269"/>
        <end position="287"/>
    </location>
</feature>
<evidence type="ECO:0000256" key="9">
    <source>
        <dbReference type="ARBA" id="ARBA00022989"/>
    </source>
</evidence>
<dbReference type="InterPro" id="IPR004771">
    <property type="entry name" value="K/H_exchanger"/>
</dbReference>
<sequence>MKSCSRSSSVRLCVRCTGLSLWCCIGHATSVIKSVRNMQSVIGNGYKRSPTGKESRMTPLTSDFLSSSVVFLSAAVIAVPLAQRAGLGSVLGYLLAGIAIGPWGLGLIRDVQAIMHFAEFGVVLLLFLIGLELNPKKLWNLRGPILGLGGAQVVVTTAVLSSVAYLLGVSWQSALVIGMALALSSTAIALRVIEEHGLTRTEAGQSGFAVLLFQDIAVIPMLALLPILAGNSSGDWLNALWMTGGIAALLLGGHFLLNPLFRYIALSGVRELFTVAALLLVVGIALLMQKVGLSMALGTFLAGVILAESEFRHELEIAIDPFKGLLLGLFFISVGMAVDVGLLLVKPLQIMLAVLGLVIVKGLVLYLLARLSGTVAKARSKMAAILSQGGEFAFVIFTAASAEGLLTASQVSFLLVVVSLSMVTTPLLLSAQKYWFARQLNIEENPLTPDVENKEPRVIIVGFGRFGQIVGRLLYANKIKVTILESDASQVRLLRKYGYKVFYGDATNLELLRAAGVEQAEALVVCTDDPEQVITIVELCQQHFPNLKLLARARSRVEAYQLMSLGVQNYTRETFLSALDLGRKALVQLGMHPYQAKRAEEHFHRLDKTMLKELLPQHNEDKQLELRAKEARTELEEIFSREMDSDQLSRRYWEKE</sequence>
<dbReference type="EMBL" id="DS990139">
    <property type="protein sequence ID" value="EET25265.1"/>
    <property type="molecule type" value="Genomic_DNA"/>
</dbReference>
<dbReference type="Gene3D" id="3.40.50.720">
    <property type="entry name" value="NAD(P)-binding Rossmann-like Domain"/>
    <property type="match status" value="1"/>
</dbReference>
<dbReference type="Pfam" id="PF00999">
    <property type="entry name" value="Na_H_Exchanger"/>
    <property type="match status" value="1"/>
</dbReference>
<keyword evidence="8 12" id="KW-0630">Potassium</keyword>
<comment type="function">
    <text evidence="12">Pore-forming subunit of a potassium efflux system that confers protection against electrophiles. Catalyzes K(+)/H(+) antiport.</text>
</comment>